<accession>A0A1H8BUC4</accession>
<dbReference type="PANTHER" id="PTHR23502:SF132">
    <property type="entry name" value="POLYAMINE TRANSPORTER 2-RELATED"/>
    <property type="match status" value="1"/>
</dbReference>
<dbReference type="Gene3D" id="1.20.1720.10">
    <property type="entry name" value="Multidrug resistance protein D"/>
    <property type="match status" value="1"/>
</dbReference>
<dbReference type="GO" id="GO:0005886">
    <property type="term" value="C:plasma membrane"/>
    <property type="evidence" value="ECO:0007669"/>
    <property type="project" value="TreeGrafter"/>
</dbReference>
<feature type="transmembrane region" description="Helical" evidence="6">
    <location>
        <begin position="169"/>
        <end position="187"/>
    </location>
</feature>
<evidence type="ECO:0000313" key="8">
    <source>
        <dbReference type="EMBL" id="SEM85467.1"/>
    </source>
</evidence>
<gene>
    <name evidence="8" type="ORF">SAMN04488011_101699</name>
</gene>
<feature type="transmembrane region" description="Helical" evidence="6">
    <location>
        <begin position="53"/>
        <end position="73"/>
    </location>
</feature>
<dbReference type="OrthoDB" id="9800416at2"/>
<evidence type="ECO:0000256" key="1">
    <source>
        <dbReference type="ARBA" id="ARBA00004141"/>
    </source>
</evidence>
<dbReference type="InterPro" id="IPR020846">
    <property type="entry name" value="MFS_dom"/>
</dbReference>
<feature type="transmembrane region" description="Helical" evidence="6">
    <location>
        <begin position="139"/>
        <end position="157"/>
    </location>
</feature>
<reference evidence="9" key="1">
    <citation type="submission" date="2016-10" db="EMBL/GenBank/DDBJ databases">
        <authorList>
            <person name="Varghese N."/>
            <person name="Submissions S."/>
        </authorList>
    </citation>
    <scope>NUCLEOTIDE SEQUENCE [LARGE SCALE GENOMIC DNA]</scope>
    <source>
        <strain evidence="9">DSM 26893</strain>
    </source>
</reference>
<evidence type="ECO:0000256" key="4">
    <source>
        <dbReference type="ARBA" id="ARBA00022989"/>
    </source>
</evidence>
<dbReference type="CDD" id="cd17320">
    <property type="entry name" value="MFS_MdfA_MDR_like"/>
    <property type="match status" value="1"/>
</dbReference>
<comment type="subcellular location">
    <subcellularLocation>
        <location evidence="1">Membrane</location>
        <topology evidence="1">Multi-pass membrane protein</topology>
    </subcellularLocation>
</comment>
<feature type="transmembrane region" description="Helical" evidence="6">
    <location>
        <begin position="378"/>
        <end position="395"/>
    </location>
</feature>
<name>A0A1H8BUC4_9RHOB</name>
<dbReference type="PANTHER" id="PTHR23502">
    <property type="entry name" value="MAJOR FACILITATOR SUPERFAMILY"/>
    <property type="match status" value="1"/>
</dbReference>
<protein>
    <submittedName>
        <fullName evidence="8">MFS transporter, DHA1 family, bicyclomycin/chloramphenicol resistance protein</fullName>
    </submittedName>
</protein>
<keyword evidence="2" id="KW-0813">Transport</keyword>
<evidence type="ECO:0000313" key="9">
    <source>
        <dbReference type="Proteomes" id="UP000199372"/>
    </source>
</evidence>
<organism evidence="8 9">
    <name type="scientific">Palleronia pelagia</name>
    <dbReference type="NCBI Taxonomy" id="387096"/>
    <lineage>
        <taxon>Bacteria</taxon>
        <taxon>Pseudomonadati</taxon>
        <taxon>Pseudomonadota</taxon>
        <taxon>Alphaproteobacteria</taxon>
        <taxon>Rhodobacterales</taxon>
        <taxon>Roseobacteraceae</taxon>
        <taxon>Palleronia</taxon>
    </lineage>
</organism>
<keyword evidence="3 6" id="KW-0812">Transmembrane</keyword>
<feature type="domain" description="Major facilitator superfamily (MFS) profile" evidence="7">
    <location>
        <begin position="12"/>
        <end position="401"/>
    </location>
</feature>
<keyword evidence="9" id="KW-1185">Reference proteome</keyword>
<dbReference type="EMBL" id="FOCM01000001">
    <property type="protein sequence ID" value="SEM85467.1"/>
    <property type="molecule type" value="Genomic_DNA"/>
</dbReference>
<proteinExistence type="predicted"/>
<evidence type="ECO:0000256" key="3">
    <source>
        <dbReference type="ARBA" id="ARBA00022692"/>
    </source>
</evidence>
<dbReference type="PROSITE" id="PS50850">
    <property type="entry name" value="MFS"/>
    <property type="match status" value="1"/>
</dbReference>
<dbReference type="InterPro" id="IPR036259">
    <property type="entry name" value="MFS_trans_sf"/>
</dbReference>
<dbReference type="Pfam" id="PF07690">
    <property type="entry name" value="MFS_1"/>
    <property type="match status" value="1"/>
</dbReference>
<dbReference type="RefSeq" id="WP_091844237.1">
    <property type="nucleotide sequence ID" value="NZ_FOCM01000001.1"/>
</dbReference>
<dbReference type="InterPro" id="IPR011701">
    <property type="entry name" value="MFS"/>
</dbReference>
<dbReference type="GO" id="GO:0022857">
    <property type="term" value="F:transmembrane transporter activity"/>
    <property type="evidence" value="ECO:0007669"/>
    <property type="project" value="InterPro"/>
</dbReference>
<dbReference type="SUPFAM" id="SSF103473">
    <property type="entry name" value="MFS general substrate transporter"/>
    <property type="match status" value="1"/>
</dbReference>
<evidence type="ECO:0000256" key="2">
    <source>
        <dbReference type="ARBA" id="ARBA00022448"/>
    </source>
</evidence>
<keyword evidence="5 6" id="KW-0472">Membrane</keyword>
<sequence>MSQNSLTQPGRVEFVAMVAVLFATLAFSIDAMLPALPEIAGTLTPDDPNRAQLVVTSFIFGMGVGTLFAGPISDTVGRKAGILGGLGLYILGAALASRAQTLETLMAARVVQGLGAAGPRIVSQAMIRDRFEGREMAQIMSFVMMIFILVPAMSPAAGSLVIDGFGWRAIFWAFVIFALFGGTWLALRQPETLPREGRHPLRIGIVWLALKETLRRPEVRLYIAVLTLGTGQMFALISSVQPIYDQSLGMADSFAFWFMATALLAGTGTIVNAALVMRLGMRRLAITAYAAQGVISLVLVAAEVAGLVPAEAAFPVFFAWSVSVFFMVGLTFGNLNSLALQPLGHIAGTAASVIGAISTILGVVIAVPIGLAFNGSPMPLYVGTGVCSALAYLLMRRTVES</sequence>
<feature type="transmembrane region" description="Helical" evidence="6">
    <location>
        <begin position="314"/>
        <end position="335"/>
    </location>
</feature>
<dbReference type="Proteomes" id="UP000199372">
    <property type="component" value="Unassembled WGS sequence"/>
</dbReference>
<evidence type="ECO:0000256" key="6">
    <source>
        <dbReference type="SAM" id="Phobius"/>
    </source>
</evidence>
<feature type="transmembrane region" description="Helical" evidence="6">
    <location>
        <begin position="12"/>
        <end position="33"/>
    </location>
</feature>
<feature type="transmembrane region" description="Helical" evidence="6">
    <location>
        <begin position="256"/>
        <end position="277"/>
    </location>
</feature>
<evidence type="ECO:0000256" key="5">
    <source>
        <dbReference type="ARBA" id="ARBA00023136"/>
    </source>
</evidence>
<evidence type="ECO:0000259" key="7">
    <source>
        <dbReference type="PROSITE" id="PS50850"/>
    </source>
</evidence>
<feature type="transmembrane region" description="Helical" evidence="6">
    <location>
        <begin position="347"/>
        <end position="372"/>
    </location>
</feature>
<feature type="transmembrane region" description="Helical" evidence="6">
    <location>
        <begin position="221"/>
        <end position="244"/>
    </location>
</feature>
<keyword evidence="4 6" id="KW-1133">Transmembrane helix</keyword>
<dbReference type="AlphaFoldDB" id="A0A1H8BUC4"/>
<feature type="transmembrane region" description="Helical" evidence="6">
    <location>
        <begin position="289"/>
        <end position="308"/>
    </location>
</feature>